<evidence type="ECO:0000313" key="1">
    <source>
        <dbReference type="EMBL" id="GBO09268.1"/>
    </source>
</evidence>
<sequence>MKFKSELLAWPLKTDPMSELSHCDVDLEACIEGSVMLKSQICSAKNFHKGIQMAGKRFLVVFRLFSILSKATDVSLLKQTAAHAIRNPPPCCHLNTFLSSFRRS</sequence>
<dbReference type="AlphaFoldDB" id="A0A4Y2U8W8"/>
<comment type="caution">
    <text evidence="1">The sequence shown here is derived from an EMBL/GenBank/DDBJ whole genome shotgun (WGS) entry which is preliminary data.</text>
</comment>
<name>A0A4Y2U8W8_ARAVE</name>
<protein>
    <submittedName>
        <fullName evidence="1">Uncharacterized protein</fullName>
    </submittedName>
</protein>
<evidence type="ECO:0000313" key="2">
    <source>
        <dbReference type="Proteomes" id="UP000499080"/>
    </source>
</evidence>
<gene>
    <name evidence="1" type="ORF">AVEN_228621_1</name>
</gene>
<organism evidence="1 2">
    <name type="scientific">Araneus ventricosus</name>
    <name type="common">Orbweaver spider</name>
    <name type="synonym">Epeira ventricosa</name>
    <dbReference type="NCBI Taxonomy" id="182803"/>
    <lineage>
        <taxon>Eukaryota</taxon>
        <taxon>Metazoa</taxon>
        <taxon>Ecdysozoa</taxon>
        <taxon>Arthropoda</taxon>
        <taxon>Chelicerata</taxon>
        <taxon>Arachnida</taxon>
        <taxon>Araneae</taxon>
        <taxon>Araneomorphae</taxon>
        <taxon>Entelegynae</taxon>
        <taxon>Araneoidea</taxon>
        <taxon>Araneidae</taxon>
        <taxon>Araneus</taxon>
    </lineage>
</organism>
<dbReference type="Proteomes" id="UP000499080">
    <property type="component" value="Unassembled WGS sequence"/>
</dbReference>
<accession>A0A4Y2U8W8</accession>
<dbReference type="EMBL" id="BGPR01034754">
    <property type="protein sequence ID" value="GBO09268.1"/>
    <property type="molecule type" value="Genomic_DNA"/>
</dbReference>
<keyword evidence="2" id="KW-1185">Reference proteome</keyword>
<reference evidence="1 2" key="1">
    <citation type="journal article" date="2019" name="Sci. Rep.">
        <title>Orb-weaving spider Araneus ventricosus genome elucidates the spidroin gene catalogue.</title>
        <authorList>
            <person name="Kono N."/>
            <person name="Nakamura H."/>
            <person name="Ohtoshi R."/>
            <person name="Moran D.A.P."/>
            <person name="Shinohara A."/>
            <person name="Yoshida Y."/>
            <person name="Fujiwara M."/>
            <person name="Mori M."/>
            <person name="Tomita M."/>
            <person name="Arakawa K."/>
        </authorList>
    </citation>
    <scope>NUCLEOTIDE SEQUENCE [LARGE SCALE GENOMIC DNA]</scope>
</reference>
<proteinExistence type="predicted"/>